<dbReference type="Proteomes" id="UP000778578">
    <property type="component" value="Unassembled WGS sequence"/>
</dbReference>
<dbReference type="InterPro" id="IPR045999">
    <property type="entry name" value="DUF5955"/>
</dbReference>
<comment type="caution">
    <text evidence="2">The sequence shown here is derived from an EMBL/GenBank/DDBJ whole genome shotgun (WGS) entry which is preliminary data.</text>
</comment>
<name>A0ABS7QGW4_9ACTN</name>
<dbReference type="Pfam" id="PF19380">
    <property type="entry name" value="DUF5955"/>
    <property type="match status" value="1"/>
</dbReference>
<reference evidence="2 3" key="1">
    <citation type="submission" date="2021-08" db="EMBL/GenBank/DDBJ databases">
        <title>WGS of actinomycetes from Thailand.</title>
        <authorList>
            <person name="Thawai C."/>
        </authorList>
    </citation>
    <scope>NUCLEOTIDE SEQUENCE [LARGE SCALE GENOMIC DNA]</scope>
    <source>
        <strain evidence="2 3">PLK6-54</strain>
    </source>
</reference>
<evidence type="ECO:0000313" key="2">
    <source>
        <dbReference type="EMBL" id="MBY8882414.1"/>
    </source>
</evidence>
<proteinExistence type="predicted"/>
<feature type="region of interest" description="Disordered" evidence="1">
    <location>
        <begin position="1"/>
        <end position="24"/>
    </location>
</feature>
<evidence type="ECO:0000313" key="3">
    <source>
        <dbReference type="Proteomes" id="UP000778578"/>
    </source>
</evidence>
<evidence type="ECO:0000256" key="1">
    <source>
        <dbReference type="SAM" id="MobiDB-lite"/>
    </source>
</evidence>
<dbReference type="EMBL" id="JAINZZ010000072">
    <property type="protein sequence ID" value="MBY8882414.1"/>
    <property type="molecule type" value="Genomic_DNA"/>
</dbReference>
<keyword evidence="3" id="KW-1185">Reference proteome</keyword>
<sequence>MSGGTWNVGIHQSGSGRIDNSGPMAVGEGAQVNVGGAPDGGLTPAQALDVLGALLAAHGAQLSDEDRARARGELGEVTDQLAAPAPDPGRLSRAIARLTTAVSSVTALASAADALREAVTRAIG</sequence>
<protein>
    <submittedName>
        <fullName evidence="2">DUF5955 family protein</fullName>
    </submittedName>
</protein>
<organism evidence="2 3">
    <name type="scientific">Actinacidiphila acidipaludis</name>
    <dbReference type="NCBI Taxonomy" id="2873382"/>
    <lineage>
        <taxon>Bacteria</taxon>
        <taxon>Bacillati</taxon>
        <taxon>Actinomycetota</taxon>
        <taxon>Actinomycetes</taxon>
        <taxon>Kitasatosporales</taxon>
        <taxon>Streptomycetaceae</taxon>
        <taxon>Actinacidiphila</taxon>
    </lineage>
</organism>
<dbReference type="RefSeq" id="WP_222968704.1">
    <property type="nucleotide sequence ID" value="NZ_JAINZZ010000072.1"/>
</dbReference>
<gene>
    <name evidence="2" type="ORF">K7862_32965</name>
</gene>
<accession>A0ABS7QGW4</accession>